<protein>
    <submittedName>
        <fullName evidence="1">Oligopeptide/dipeptide ABC transporter ATP-binding protein</fullName>
    </submittedName>
</protein>
<gene>
    <name evidence="1" type="primary">oppD</name>
    <name evidence="1" type="ORF">rsdtw13_23410</name>
</gene>
<keyword evidence="1" id="KW-0547">Nucleotide-binding</keyword>
<accession>A0ACB5RCU6</accession>
<evidence type="ECO:0000313" key="1">
    <source>
        <dbReference type="EMBL" id="GKX67083.1"/>
    </source>
</evidence>
<proteinExistence type="predicted"/>
<keyword evidence="2" id="KW-1185">Reference proteome</keyword>
<comment type="caution">
    <text evidence="1">The sequence shown here is derived from an EMBL/GenBank/DDBJ whole genome shotgun (WGS) entry which is preliminary data.</text>
</comment>
<reference evidence="1" key="1">
    <citation type="journal article" date="2025" name="Int. J. Syst. Evol. Microbiol.">
        <title>Inconstantimicrobium mannanitabidum sp. nov., a novel member of the family Clostridiaceae isolated from anoxic soil under the treatment of reductive soil disinfestation.</title>
        <authorList>
            <person name="Ueki A."/>
            <person name="Tonouchi A."/>
            <person name="Honma S."/>
            <person name="Kaku N."/>
            <person name="Ueki K."/>
        </authorList>
    </citation>
    <scope>NUCLEOTIDE SEQUENCE</scope>
    <source>
        <strain evidence="1">TW13</strain>
    </source>
</reference>
<evidence type="ECO:0000313" key="2">
    <source>
        <dbReference type="Proteomes" id="UP001058074"/>
    </source>
</evidence>
<sequence>MEKILEVKNLRVSYHTYAGEVQSVRGISFDVEKGEALAIVGESGCGKSVTSRAIMSIIEKPGEIKKDSKIIYKGENILEFNKKQLQNYRGGECAMIFQDALTSLNPTMKVGKQIAENLVIHRGMNRKQAMEEAVKMLKLVGIPNPETRVNQYPHEFSGGMRQRVMIAIALACSPKLLIADEPTTALDVTIQAQIIELIKDLQQKIGSSVVIITHDLGVVADIADRVVVIYAGQIVEKGRTEEIFYNPKHPYTWALLNAVPRLDLENKQELYTIKGTPPDLIAPPKGCGFAQRCKYCMKICLEQQPENFTFEDGHEAACWLNHPDVPKDNIEFFNNDNVQSLDGGAK</sequence>
<organism evidence="1 2">
    <name type="scientific">Inconstantimicrobium mannanitabidum</name>
    <dbReference type="NCBI Taxonomy" id="1604901"/>
    <lineage>
        <taxon>Bacteria</taxon>
        <taxon>Bacillati</taxon>
        <taxon>Bacillota</taxon>
        <taxon>Clostridia</taxon>
        <taxon>Eubacteriales</taxon>
        <taxon>Clostridiaceae</taxon>
        <taxon>Inconstantimicrobium</taxon>
    </lineage>
</organism>
<dbReference type="EMBL" id="BROD01000001">
    <property type="protein sequence ID" value="GKX67083.1"/>
    <property type="molecule type" value="Genomic_DNA"/>
</dbReference>
<name>A0ACB5RCU6_9CLOT</name>
<keyword evidence="1" id="KW-0067">ATP-binding</keyword>
<dbReference type="Proteomes" id="UP001058074">
    <property type="component" value="Unassembled WGS sequence"/>
</dbReference>